<gene>
    <name evidence="2" type="ORF">B0J12DRAFT_705844</name>
</gene>
<sequence length="288" mass="33515">MAYQLRPRKTVKGLPSTKDRALKRHQERIKKGTLNDGRLPNQRRKLGLAPDGARRKPPTLEKIGEEERMDEGGGASKKEQESILGYLKEFLLDTFIAEWSVKDLDSINKWVEESGLINHMPAQSYSFYLHAYSVRKDLEASTIAFKDNKEKHEEYVDELVDEFHFDRFFKTSTFDLEDWSSGDLSWTVSKLLWQRFSGFERNEDHRSFAEARMSNNVKAVPVSQLRYRKEPESIPWDMIAKMENLVGKLPRYRPEDSIAEAIEKAYEKLRDVVEANSLDCGNDDFEIN</sequence>
<feature type="compositionally biased region" description="Basic residues" evidence="1">
    <location>
        <begin position="1"/>
        <end position="11"/>
    </location>
</feature>
<evidence type="ECO:0000256" key="1">
    <source>
        <dbReference type="SAM" id="MobiDB-lite"/>
    </source>
</evidence>
<evidence type="ECO:0000313" key="2">
    <source>
        <dbReference type="EMBL" id="KAH7014039.1"/>
    </source>
</evidence>
<feature type="compositionally biased region" description="Basic and acidic residues" evidence="1">
    <location>
        <begin position="52"/>
        <end position="66"/>
    </location>
</feature>
<dbReference type="EMBL" id="JAGTJR010000082">
    <property type="protein sequence ID" value="KAH7014039.1"/>
    <property type="molecule type" value="Genomic_DNA"/>
</dbReference>
<feature type="region of interest" description="Disordered" evidence="1">
    <location>
        <begin position="1"/>
        <end position="77"/>
    </location>
</feature>
<evidence type="ECO:0000313" key="3">
    <source>
        <dbReference type="Proteomes" id="UP000774617"/>
    </source>
</evidence>
<organism evidence="2 3">
    <name type="scientific">Macrophomina phaseolina</name>
    <dbReference type="NCBI Taxonomy" id="35725"/>
    <lineage>
        <taxon>Eukaryota</taxon>
        <taxon>Fungi</taxon>
        <taxon>Dikarya</taxon>
        <taxon>Ascomycota</taxon>
        <taxon>Pezizomycotina</taxon>
        <taxon>Dothideomycetes</taxon>
        <taxon>Dothideomycetes incertae sedis</taxon>
        <taxon>Botryosphaeriales</taxon>
        <taxon>Botryosphaeriaceae</taxon>
        <taxon>Macrophomina</taxon>
    </lineage>
</organism>
<reference evidence="2 3" key="1">
    <citation type="journal article" date="2021" name="Nat. Commun.">
        <title>Genetic determinants of endophytism in the Arabidopsis root mycobiome.</title>
        <authorList>
            <person name="Mesny F."/>
            <person name="Miyauchi S."/>
            <person name="Thiergart T."/>
            <person name="Pickel B."/>
            <person name="Atanasova L."/>
            <person name="Karlsson M."/>
            <person name="Huettel B."/>
            <person name="Barry K.W."/>
            <person name="Haridas S."/>
            <person name="Chen C."/>
            <person name="Bauer D."/>
            <person name="Andreopoulos W."/>
            <person name="Pangilinan J."/>
            <person name="LaButti K."/>
            <person name="Riley R."/>
            <person name="Lipzen A."/>
            <person name="Clum A."/>
            <person name="Drula E."/>
            <person name="Henrissat B."/>
            <person name="Kohler A."/>
            <person name="Grigoriev I.V."/>
            <person name="Martin F.M."/>
            <person name="Hacquard S."/>
        </authorList>
    </citation>
    <scope>NUCLEOTIDE SEQUENCE [LARGE SCALE GENOMIC DNA]</scope>
    <source>
        <strain evidence="2 3">MPI-SDFR-AT-0080</strain>
    </source>
</reference>
<name>A0ABQ8FQX0_9PEZI</name>
<accession>A0ABQ8FQX0</accession>
<keyword evidence="3" id="KW-1185">Reference proteome</keyword>
<comment type="caution">
    <text evidence="2">The sequence shown here is derived from an EMBL/GenBank/DDBJ whole genome shotgun (WGS) entry which is preliminary data.</text>
</comment>
<proteinExistence type="predicted"/>
<protein>
    <submittedName>
        <fullName evidence="2">Uncharacterized protein</fullName>
    </submittedName>
</protein>
<dbReference type="Proteomes" id="UP000774617">
    <property type="component" value="Unassembled WGS sequence"/>
</dbReference>